<evidence type="ECO:0000256" key="1">
    <source>
        <dbReference type="SAM" id="MobiDB-lite"/>
    </source>
</evidence>
<accession>A0A3S5AGW7</accession>
<comment type="caution">
    <text evidence="2">The sequence shown here is derived from an EMBL/GenBank/DDBJ whole genome shotgun (WGS) entry which is preliminary data.</text>
</comment>
<organism evidence="2 3">
    <name type="scientific">Protopolystoma xenopodis</name>
    <dbReference type="NCBI Taxonomy" id="117903"/>
    <lineage>
        <taxon>Eukaryota</taxon>
        <taxon>Metazoa</taxon>
        <taxon>Spiralia</taxon>
        <taxon>Lophotrochozoa</taxon>
        <taxon>Platyhelminthes</taxon>
        <taxon>Monogenea</taxon>
        <taxon>Polyopisthocotylea</taxon>
        <taxon>Polystomatidea</taxon>
        <taxon>Polystomatidae</taxon>
        <taxon>Protopolystoma</taxon>
    </lineage>
</organism>
<evidence type="ECO:0000313" key="2">
    <source>
        <dbReference type="EMBL" id="VEL36818.1"/>
    </source>
</evidence>
<dbReference type="Proteomes" id="UP000784294">
    <property type="component" value="Unassembled WGS sequence"/>
</dbReference>
<evidence type="ECO:0000313" key="3">
    <source>
        <dbReference type="Proteomes" id="UP000784294"/>
    </source>
</evidence>
<proteinExistence type="predicted"/>
<gene>
    <name evidence="2" type="ORF">PXEA_LOCUS30258</name>
</gene>
<name>A0A3S5AGW7_9PLAT</name>
<feature type="region of interest" description="Disordered" evidence="1">
    <location>
        <begin position="207"/>
        <end position="231"/>
    </location>
</feature>
<sequence length="231" mass="25043">MFKSSLRIYPGPTDPPDDVANLFIHNLPFNLCSLLPSLWRQLGSTAHSIEISTSLPSPVGWSRKAWFYSANLLPTLTWQTDRQTDRQADKQAYDAGKGLLAPASPTFHEPPSRRSPFSTVAAEGASSSACMPSRCTFLLPPGPAAPPFARRTLPSRSLKTLTVDPAATPNRALILRPASRPIPSHFTPLFPRIITLACSHTPVLPYPHTPSPPHSPRATLPPSYPPASSSL</sequence>
<protein>
    <submittedName>
        <fullName evidence="2">Uncharacterized protein</fullName>
    </submittedName>
</protein>
<dbReference type="EMBL" id="CAAALY010253258">
    <property type="protein sequence ID" value="VEL36818.1"/>
    <property type="molecule type" value="Genomic_DNA"/>
</dbReference>
<dbReference type="AlphaFoldDB" id="A0A3S5AGW7"/>
<keyword evidence="3" id="KW-1185">Reference proteome</keyword>
<reference evidence="2" key="1">
    <citation type="submission" date="2018-11" db="EMBL/GenBank/DDBJ databases">
        <authorList>
            <consortium name="Pathogen Informatics"/>
        </authorList>
    </citation>
    <scope>NUCLEOTIDE SEQUENCE</scope>
</reference>